<gene>
    <name evidence="1" type="ORF">B9G98_00331</name>
</gene>
<reference evidence="1 2" key="1">
    <citation type="submission" date="2017-04" db="EMBL/GenBank/DDBJ databases">
        <title>Genome sequencing of [Candida] sorbophila.</title>
        <authorList>
            <person name="Ahn J.O."/>
        </authorList>
    </citation>
    <scope>NUCLEOTIDE SEQUENCE [LARGE SCALE GENOMIC DNA]</scope>
    <source>
        <strain evidence="1 2">DS02</strain>
    </source>
</reference>
<evidence type="ECO:0000313" key="2">
    <source>
        <dbReference type="Proteomes" id="UP000238350"/>
    </source>
</evidence>
<evidence type="ECO:0000313" key="1">
    <source>
        <dbReference type="EMBL" id="PRT52711.1"/>
    </source>
</evidence>
<dbReference type="PANTHER" id="PTHR47345">
    <property type="entry name" value="CUT9-INTERACTING PROTEIN SCN1"/>
    <property type="match status" value="1"/>
</dbReference>
<dbReference type="SUPFAM" id="SSF51556">
    <property type="entry name" value="Metallo-dependent hydrolases"/>
    <property type="match status" value="1"/>
</dbReference>
<dbReference type="AlphaFoldDB" id="A0A2T0FCK4"/>
<accession>A0A2T0FCK4</accession>
<dbReference type="InterPro" id="IPR001130">
    <property type="entry name" value="TatD-like"/>
</dbReference>
<name>A0A2T0FCK4_9ASCO</name>
<dbReference type="OrthoDB" id="413993at2759"/>
<sequence>MLYDAHCHPAEVPSKLGEIPAMDATLCVMSTRPDDIEHVKECSKFPNVIVAFGLHPWWSYLLSTGGSKVDHYQRVFTPAPELEEIESLPEPMSMDSYLNYIKQLLVNEPTALVGEVGLDKAFRVRINERLSRFRVQISHQRLVLERQLAIAQELKRPVSLHGVQAPGPLFDSVRQFSLPAVCLHSYSGSTEFYTQQWSKLTFPVYVSGAVIVNMPNQDKAESLLKSVPEHLVLSESDYGEAG</sequence>
<protein>
    <submittedName>
        <fullName evidence="1">Cut9-interacting protein scn1</fullName>
    </submittedName>
</protein>
<dbReference type="EMBL" id="NDIQ01000001">
    <property type="protein sequence ID" value="PRT52711.1"/>
    <property type="molecule type" value="Genomic_DNA"/>
</dbReference>
<dbReference type="InterPro" id="IPR053044">
    <property type="entry name" value="Metallo-hydrolase/TatD-type"/>
</dbReference>
<dbReference type="PANTHER" id="PTHR47345:SF1">
    <property type="entry name" value="CUT9-INTERACTING PROTEIN SCN1"/>
    <property type="match status" value="1"/>
</dbReference>
<keyword evidence="2" id="KW-1185">Reference proteome</keyword>
<organism evidence="1 2">
    <name type="scientific">Wickerhamiella sorbophila</name>
    <dbReference type="NCBI Taxonomy" id="45607"/>
    <lineage>
        <taxon>Eukaryota</taxon>
        <taxon>Fungi</taxon>
        <taxon>Dikarya</taxon>
        <taxon>Ascomycota</taxon>
        <taxon>Saccharomycotina</taxon>
        <taxon>Dipodascomycetes</taxon>
        <taxon>Dipodascales</taxon>
        <taxon>Trichomonascaceae</taxon>
        <taxon>Wickerhamiella</taxon>
    </lineage>
</organism>
<dbReference type="GeneID" id="36514080"/>
<dbReference type="GO" id="GO:0016788">
    <property type="term" value="F:hydrolase activity, acting on ester bonds"/>
    <property type="evidence" value="ECO:0007669"/>
    <property type="project" value="InterPro"/>
</dbReference>
<comment type="caution">
    <text evidence="1">The sequence shown here is derived from an EMBL/GenBank/DDBJ whole genome shotgun (WGS) entry which is preliminary data.</text>
</comment>
<proteinExistence type="predicted"/>
<dbReference type="Pfam" id="PF01026">
    <property type="entry name" value="TatD_DNase"/>
    <property type="match status" value="1"/>
</dbReference>
<dbReference type="Proteomes" id="UP000238350">
    <property type="component" value="Unassembled WGS sequence"/>
</dbReference>
<dbReference type="Gene3D" id="3.20.20.140">
    <property type="entry name" value="Metal-dependent hydrolases"/>
    <property type="match status" value="1"/>
</dbReference>
<dbReference type="InterPro" id="IPR032466">
    <property type="entry name" value="Metal_Hydrolase"/>
</dbReference>
<dbReference type="RefSeq" id="XP_024662657.1">
    <property type="nucleotide sequence ID" value="XM_024806889.1"/>
</dbReference>